<gene>
    <name evidence="7" type="ORF">CSB45_09445</name>
</gene>
<evidence type="ECO:0000313" key="8">
    <source>
        <dbReference type="Proteomes" id="UP000229740"/>
    </source>
</evidence>
<dbReference type="InterPro" id="IPR015421">
    <property type="entry name" value="PyrdxlP-dep_Trfase_major"/>
</dbReference>
<feature type="domain" description="Aminotransferase class I/classII large" evidence="6">
    <location>
        <begin position="47"/>
        <end position="384"/>
    </location>
</feature>
<evidence type="ECO:0000313" key="7">
    <source>
        <dbReference type="EMBL" id="PID56929.1"/>
    </source>
</evidence>
<dbReference type="Pfam" id="PF00155">
    <property type="entry name" value="Aminotran_1_2"/>
    <property type="match status" value="1"/>
</dbReference>
<dbReference type="GO" id="GO:0047804">
    <property type="term" value="F:cysteine-S-conjugate beta-lyase activity"/>
    <property type="evidence" value="ECO:0007669"/>
    <property type="project" value="UniProtKB-EC"/>
</dbReference>
<dbReference type="InterPro" id="IPR051798">
    <property type="entry name" value="Class-II_PLP-Dep_Aminotrans"/>
</dbReference>
<comment type="similarity">
    <text evidence="5">Belongs to the class-II pyridoxal-phosphate-dependent aminotransferase family. MalY/PatB cystathionine beta-lyase subfamily.</text>
</comment>
<protein>
    <recommendedName>
        <fullName evidence="2">cysteine-S-conjugate beta-lyase</fullName>
        <ecNumber evidence="2">4.4.1.13</ecNumber>
    </recommendedName>
</protein>
<proteinExistence type="inferred from homology"/>
<dbReference type="SUPFAM" id="SSF53383">
    <property type="entry name" value="PLP-dependent transferases"/>
    <property type="match status" value="1"/>
</dbReference>
<dbReference type="EMBL" id="PDPS01000030">
    <property type="protein sequence ID" value="PID56929.1"/>
    <property type="molecule type" value="Genomic_DNA"/>
</dbReference>
<dbReference type="InterPro" id="IPR015422">
    <property type="entry name" value="PyrdxlP-dep_Trfase_small"/>
</dbReference>
<accession>A0A2G6E4C6</accession>
<dbReference type="AlphaFoldDB" id="A0A2G6E4C6"/>
<dbReference type="GO" id="GO:0030170">
    <property type="term" value="F:pyridoxal phosphate binding"/>
    <property type="evidence" value="ECO:0007669"/>
    <property type="project" value="InterPro"/>
</dbReference>
<evidence type="ECO:0000256" key="4">
    <source>
        <dbReference type="ARBA" id="ARBA00023239"/>
    </source>
</evidence>
<organism evidence="7 8">
    <name type="scientific">candidate division KSB3 bacterium</name>
    <dbReference type="NCBI Taxonomy" id="2044937"/>
    <lineage>
        <taxon>Bacteria</taxon>
        <taxon>candidate division KSB3</taxon>
    </lineage>
</organism>
<name>A0A2G6E4C6_9BACT</name>
<dbReference type="EC" id="4.4.1.13" evidence="2"/>
<comment type="caution">
    <text evidence="7">The sequence shown here is derived from an EMBL/GenBank/DDBJ whole genome shotgun (WGS) entry which is preliminary data.</text>
</comment>
<dbReference type="Proteomes" id="UP000229740">
    <property type="component" value="Unassembled WGS sequence"/>
</dbReference>
<dbReference type="PANTHER" id="PTHR43525:SF1">
    <property type="entry name" value="PROTEIN MALY"/>
    <property type="match status" value="1"/>
</dbReference>
<evidence type="ECO:0000256" key="3">
    <source>
        <dbReference type="ARBA" id="ARBA00022898"/>
    </source>
</evidence>
<evidence type="ECO:0000256" key="2">
    <source>
        <dbReference type="ARBA" id="ARBA00012224"/>
    </source>
</evidence>
<dbReference type="CDD" id="cd00609">
    <property type="entry name" value="AAT_like"/>
    <property type="match status" value="1"/>
</dbReference>
<dbReference type="InterPro" id="IPR027619">
    <property type="entry name" value="C-S_lyase_PatB-like"/>
</dbReference>
<evidence type="ECO:0000256" key="1">
    <source>
        <dbReference type="ARBA" id="ARBA00001933"/>
    </source>
</evidence>
<evidence type="ECO:0000259" key="6">
    <source>
        <dbReference type="Pfam" id="PF00155"/>
    </source>
</evidence>
<dbReference type="NCBIfam" id="TIGR04350">
    <property type="entry name" value="C_S_lyase_PatB"/>
    <property type="match status" value="1"/>
</dbReference>
<dbReference type="Gene3D" id="3.90.1150.10">
    <property type="entry name" value="Aspartate Aminotransferase, domain 1"/>
    <property type="match status" value="1"/>
</dbReference>
<dbReference type="Gene3D" id="3.40.640.10">
    <property type="entry name" value="Type I PLP-dependent aspartate aminotransferase-like (Major domain)"/>
    <property type="match status" value="1"/>
</dbReference>
<reference evidence="7 8" key="1">
    <citation type="submission" date="2017-10" db="EMBL/GenBank/DDBJ databases">
        <title>Novel microbial diversity and functional potential in the marine mammal oral microbiome.</title>
        <authorList>
            <person name="Dudek N.K."/>
            <person name="Sun C.L."/>
            <person name="Burstein D."/>
            <person name="Kantor R.S."/>
            <person name="Aliaga Goltsman D.S."/>
            <person name="Bik E.M."/>
            <person name="Thomas B.C."/>
            <person name="Banfield J.F."/>
            <person name="Relman D.A."/>
        </authorList>
    </citation>
    <scope>NUCLEOTIDE SEQUENCE [LARGE SCALE GENOMIC DNA]</scope>
    <source>
        <strain evidence="7">DOLZORAL124_49_17</strain>
    </source>
</reference>
<keyword evidence="4 7" id="KW-0456">Lyase</keyword>
<sequence>MKYDFDSVIERRGTSCYKWDFTEKLVGEKDALPVWIADIDFKSPAPVIEALKQRVEHGVFGYTLAPDSCYEAIIAWMRRRHGWEIEQDWIIFTPGVVSAFCWAVQAYTLPDDEVVIQPPVYYPFFKAVLNNGRQLIENRLVCREGRYEIDFEDLERKLASPRARLLIFCSPHNPVGRVWTAEELRKLAELCLKYEVTLCSDEIHSDLVFQGATHTPIAKLSEDVARNTVTCMAGNKTFGIPGLSTGFMIVSDPILRQKVLRIRENSGVTMQNLFGLLATEVAYREGEEWLEELLRYLEGNLEFLIEFFDKKIPGIKVLRPDGCYLAWLDCRGLGKDHAELKKFMLEEAKVWMNDGSVFGEGGNGFQRLNFACPRKTLETALTRIEEAVKALS</sequence>
<dbReference type="InterPro" id="IPR004839">
    <property type="entry name" value="Aminotransferase_I/II_large"/>
</dbReference>
<keyword evidence="3" id="KW-0663">Pyridoxal phosphate</keyword>
<dbReference type="PANTHER" id="PTHR43525">
    <property type="entry name" value="PROTEIN MALY"/>
    <property type="match status" value="1"/>
</dbReference>
<dbReference type="InterPro" id="IPR015424">
    <property type="entry name" value="PyrdxlP-dep_Trfase"/>
</dbReference>
<comment type="cofactor">
    <cofactor evidence="1">
        <name>pyridoxal 5'-phosphate</name>
        <dbReference type="ChEBI" id="CHEBI:597326"/>
    </cofactor>
</comment>
<evidence type="ECO:0000256" key="5">
    <source>
        <dbReference type="ARBA" id="ARBA00037974"/>
    </source>
</evidence>